<dbReference type="OMA" id="WYTFKEY"/>
<accession>G0WF36</accession>
<dbReference type="CDD" id="cd19611">
    <property type="entry name" value="Ctf13_LRR_LRR-insertion"/>
    <property type="match status" value="1"/>
</dbReference>
<dbReference type="OrthoDB" id="4032425at2759"/>
<dbReference type="STRING" id="1071378.G0WF36"/>
<evidence type="ECO:0000313" key="2">
    <source>
        <dbReference type="Proteomes" id="UP000000689"/>
    </source>
</evidence>
<name>G0WF36_NAUDC</name>
<dbReference type="eggNOG" id="ENOG502QRJV">
    <property type="taxonomic scope" value="Eukaryota"/>
</dbReference>
<dbReference type="Proteomes" id="UP000000689">
    <property type="component" value="Chromosome 8"/>
</dbReference>
<protein>
    <submittedName>
        <fullName evidence="1">Uncharacterized protein</fullName>
    </submittedName>
</protein>
<organism evidence="1 2">
    <name type="scientific">Naumovozyma dairenensis (strain ATCC 10597 / BCRC 20456 / CBS 421 / NBRC 0211 / NRRL Y-12639)</name>
    <name type="common">Saccharomyces dairenensis</name>
    <dbReference type="NCBI Taxonomy" id="1071378"/>
    <lineage>
        <taxon>Eukaryota</taxon>
        <taxon>Fungi</taxon>
        <taxon>Dikarya</taxon>
        <taxon>Ascomycota</taxon>
        <taxon>Saccharomycotina</taxon>
        <taxon>Saccharomycetes</taxon>
        <taxon>Saccharomycetales</taxon>
        <taxon>Saccharomycetaceae</taxon>
        <taxon>Naumovozyma</taxon>
    </lineage>
</organism>
<dbReference type="AlphaFoldDB" id="G0WF36"/>
<keyword evidence="2" id="KW-1185">Reference proteome</keyword>
<dbReference type="KEGG" id="ndi:NDAI_0H02230"/>
<reference evidence="1 2" key="1">
    <citation type="journal article" date="2011" name="Proc. Natl. Acad. Sci. U.S.A.">
        <title>Evolutionary erosion of yeast sex chromosomes by mating-type switching accidents.</title>
        <authorList>
            <person name="Gordon J.L."/>
            <person name="Armisen D."/>
            <person name="Proux-Wera E."/>
            <person name="Oheigeartaigh S.S."/>
            <person name="Byrne K.P."/>
            <person name="Wolfe K.H."/>
        </authorList>
    </citation>
    <scope>NUCLEOTIDE SEQUENCE [LARGE SCALE GENOMIC DNA]</scope>
    <source>
        <strain evidence="2">ATCC 10597 / BCRC 20456 / CBS 421 / NBRC 0211 / NRRL Y-12639</strain>
    </source>
</reference>
<dbReference type="HOGENOM" id="CLU_046445_0_0_1"/>
<proteinExistence type="predicted"/>
<evidence type="ECO:0000313" key="1">
    <source>
        <dbReference type="EMBL" id="CCD26397.1"/>
    </source>
</evidence>
<gene>
    <name evidence="1" type="primary">NDAI0H02230</name>
    <name evidence="1" type="ordered locus">NDAI_0H02230</name>
</gene>
<dbReference type="RefSeq" id="XP_003671640.1">
    <property type="nucleotide sequence ID" value="XM_003671592.1"/>
</dbReference>
<dbReference type="EMBL" id="HE580274">
    <property type="protein sequence ID" value="CCD26397.1"/>
    <property type="molecule type" value="Genomic_DNA"/>
</dbReference>
<sequence length="477" mass="55875">MDITRFLELPVTIRKEVYFHLNGSFTHLNQQFTNTSLLSLISSLATPPFHSKNNEQLREKLYPTYAPYLEAFAFNSNLIDQWLSYSSWLRYDAIVIDCMRLNHLYEGSLIGPVDWIFLGGKIKLAYFDKFYLLQVWFSYQEYAKWIMEGGKDGDLILETEYLRFNTECFKPNMMIETYNVMENRKLLGFVSDVFFGEDEIEDDIFEEKDTLQKENNSIDEEISDALNTLESVENGTYKKRKTSSKIPTMSSKLNDKPLTKIIENLHKFKNIRNLFVRGDALYETMINAHGIRQVGRKVKYVVKTRTRTMQLLQLKYPTRFHVADFSRWVNLREVHMSGIEHADLNEFVLPKACKSLTISNSQNIIWWDIMGKISNFLPEKHRFEHSCYPLNASVQTCSSLENCAHRKLTKLKEDSITQDDLVRCRKEIWKIIFPLNYIQLNNVFSISSGTIVVPNAMYENHRIQLFGKSNINELIVI</sequence>
<dbReference type="GeneID" id="11495928"/>